<dbReference type="InterPro" id="IPR050723">
    <property type="entry name" value="CFA/CMAS"/>
</dbReference>
<dbReference type="STRING" id="1055723.SAMN05216293_0706"/>
<dbReference type="GO" id="GO:0008168">
    <property type="term" value="F:methyltransferase activity"/>
    <property type="evidence" value="ECO:0007669"/>
    <property type="project" value="UniProtKB-KW"/>
</dbReference>
<dbReference type="PANTHER" id="PTHR43667">
    <property type="entry name" value="CYCLOPROPANE-FATTY-ACYL-PHOSPHOLIPID SYNTHASE"/>
    <property type="match status" value="1"/>
</dbReference>
<dbReference type="SUPFAM" id="SSF53335">
    <property type="entry name" value="S-adenosyl-L-methionine-dependent methyltransferases"/>
    <property type="match status" value="1"/>
</dbReference>
<keyword evidence="4" id="KW-0949">S-adenosyl-L-methionine</keyword>
<dbReference type="InterPro" id="IPR029063">
    <property type="entry name" value="SAM-dependent_MTases_sf"/>
</dbReference>
<accession>A0A1M6RCB1</accession>
<keyword evidence="3" id="KW-0808">Transferase</keyword>
<dbReference type="Gene3D" id="3.40.50.150">
    <property type="entry name" value="Vaccinia Virus protein VP39"/>
    <property type="match status" value="1"/>
</dbReference>
<dbReference type="CDD" id="cd02440">
    <property type="entry name" value="AdoMet_MTases"/>
    <property type="match status" value="1"/>
</dbReference>
<dbReference type="GO" id="GO:0006629">
    <property type="term" value="P:lipid metabolic process"/>
    <property type="evidence" value="ECO:0007669"/>
    <property type="project" value="UniProtKB-KW"/>
</dbReference>
<organism evidence="7 8">
    <name type="scientific">Flagellimonas taeanensis</name>
    <dbReference type="NCBI Taxonomy" id="1005926"/>
    <lineage>
        <taxon>Bacteria</taxon>
        <taxon>Pseudomonadati</taxon>
        <taxon>Bacteroidota</taxon>
        <taxon>Flavobacteriia</taxon>
        <taxon>Flavobacteriales</taxon>
        <taxon>Flavobacteriaceae</taxon>
        <taxon>Flagellimonas</taxon>
    </lineage>
</organism>
<evidence type="ECO:0000256" key="3">
    <source>
        <dbReference type="ARBA" id="ARBA00022679"/>
    </source>
</evidence>
<dbReference type="EMBL" id="FOKU01000002">
    <property type="protein sequence ID" value="SFB74828.1"/>
    <property type="molecule type" value="Genomic_DNA"/>
</dbReference>
<keyword evidence="5" id="KW-0443">Lipid metabolism</keyword>
<dbReference type="EMBL" id="FRAT01000002">
    <property type="protein sequence ID" value="SHK30104.1"/>
    <property type="molecule type" value="Genomic_DNA"/>
</dbReference>
<gene>
    <name evidence="6" type="ORF">SAMN04487891_10231</name>
    <name evidence="7" type="ORF">SAMN05216293_0706</name>
</gene>
<dbReference type="AlphaFoldDB" id="A0A1M6RCB1"/>
<evidence type="ECO:0000313" key="6">
    <source>
        <dbReference type="EMBL" id="SFB74828.1"/>
    </source>
</evidence>
<dbReference type="RefSeq" id="WP_072876959.1">
    <property type="nucleotide sequence ID" value="NZ_FOKU01000002.1"/>
</dbReference>
<evidence type="ECO:0000256" key="1">
    <source>
        <dbReference type="ARBA" id="ARBA00010815"/>
    </source>
</evidence>
<protein>
    <submittedName>
        <fullName evidence="7">Cyclopropane-fatty-acyl-phospholipid synthase</fullName>
    </submittedName>
</protein>
<evidence type="ECO:0000256" key="4">
    <source>
        <dbReference type="ARBA" id="ARBA00022691"/>
    </source>
</evidence>
<dbReference type="Proteomes" id="UP000198940">
    <property type="component" value="Unassembled WGS sequence"/>
</dbReference>
<keyword evidence="9" id="KW-1185">Reference proteome</keyword>
<dbReference type="Pfam" id="PF02353">
    <property type="entry name" value="CMAS"/>
    <property type="match status" value="1"/>
</dbReference>
<dbReference type="GO" id="GO:0032259">
    <property type="term" value="P:methylation"/>
    <property type="evidence" value="ECO:0007669"/>
    <property type="project" value="UniProtKB-KW"/>
</dbReference>
<evidence type="ECO:0000256" key="2">
    <source>
        <dbReference type="ARBA" id="ARBA00022603"/>
    </source>
</evidence>
<evidence type="ECO:0000313" key="9">
    <source>
        <dbReference type="Proteomes" id="UP000198940"/>
    </source>
</evidence>
<keyword evidence="2" id="KW-0489">Methyltransferase</keyword>
<proteinExistence type="inferred from homology"/>
<dbReference type="OrthoDB" id="9782855at2"/>
<dbReference type="Proteomes" id="UP000184031">
    <property type="component" value="Unassembled WGS sequence"/>
</dbReference>
<reference evidence="7 8" key="1">
    <citation type="submission" date="2016-11" db="EMBL/GenBank/DDBJ databases">
        <authorList>
            <person name="Varghese N."/>
            <person name="Submissions S."/>
        </authorList>
    </citation>
    <scope>NUCLEOTIDE SEQUENCE [LARGE SCALE GENOMIC DNA]</scope>
    <source>
        <strain evidence="7 8">CGMCC 1.12174</strain>
        <strain evidence="6 9">DSM 26351</strain>
    </source>
</reference>
<name>A0A1M6RCB1_9FLAO</name>
<comment type="similarity">
    <text evidence="1">Belongs to the CFA/CMAS family.</text>
</comment>
<comment type="caution">
    <text evidence="7">The sequence shown here is derived from an EMBL/GenBank/DDBJ whole genome shotgun (WGS) entry which is preliminary data.</text>
</comment>
<dbReference type="PANTHER" id="PTHR43667:SF1">
    <property type="entry name" value="CYCLOPROPANE-FATTY-ACYL-PHOSPHOLIPID SYNTHASE"/>
    <property type="match status" value="1"/>
</dbReference>
<evidence type="ECO:0000256" key="5">
    <source>
        <dbReference type="ARBA" id="ARBA00023098"/>
    </source>
</evidence>
<evidence type="ECO:0000313" key="8">
    <source>
        <dbReference type="Proteomes" id="UP000184031"/>
    </source>
</evidence>
<sequence length="301" mass="34865">MADKKDLDFTYTTIDRIFRLSMGETADYSGAKYDGDFSMSLEEAQKEKHRFIADSIHIEYGSKVLDMACGWGPFIQYASKDRGAICTGLTLSEGQAEACQKNGMKVLVKDCRYIVPEDFGMFDAISCIGGLEHFCSVEEWKEGKQEKVYGDFFKTVADLLPKGGRFYMQTMTFSKNMIDYEELDVRAKKGSAAHVMALMVKEFPGSWLPYGPEMVIRNAEPNFKLISQSSGRLDYIETISQWRKKFRKFNLKKYWLYLSLVPKYIMDKEFRHQVAVFKISPNKICFEKEIMDHYRLVFEKI</sequence>
<evidence type="ECO:0000313" key="7">
    <source>
        <dbReference type="EMBL" id="SHK30104.1"/>
    </source>
</evidence>